<sequence length="334" mass="37886">MATCQQHGIQFDITIHPSLKTLCKRLLHNESIVIYYSKGYPARVNGSIESAVVYLVDHYYQFMTLLKLNLKDDGYTQMSPPPMLDVVWHEHLLDTRGYLDFCMKEVGELLHHDPNRGLPQGPEGEAERNYRICKTYCMYVEHGGGSKRVNVMMENGLWWQNNHTGSVFSPAEAGIHATVPSATTKEKKALKRKEAVPVDAILEHAKDNEAFPRKCAVEPSTADRRLKLQKLETFDIFVKSLTGKTTKLSGLHQRSTMFDVATLYEEKEGVPWDVVKLIHNGKIRFGKSPGCNRSRDDYLKQKKKLMDEEKVPTLDELGIRKETTLHAVLGLAGC</sequence>
<dbReference type="Proteomes" id="UP001190700">
    <property type="component" value="Unassembled WGS sequence"/>
</dbReference>
<organism evidence="1 3">
    <name type="scientific">Cymbomonas tetramitiformis</name>
    <dbReference type="NCBI Taxonomy" id="36881"/>
    <lineage>
        <taxon>Eukaryota</taxon>
        <taxon>Viridiplantae</taxon>
        <taxon>Chlorophyta</taxon>
        <taxon>Pyramimonadophyceae</taxon>
        <taxon>Pyramimonadales</taxon>
        <taxon>Pyramimonadaceae</taxon>
        <taxon>Cymbomonas</taxon>
    </lineage>
</organism>
<evidence type="ECO:0000313" key="3">
    <source>
        <dbReference type="Proteomes" id="UP001190700"/>
    </source>
</evidence>
<reference evidence="1 3" key="1">
    <citation type="journal article" date="2015" name="Genome Biol. Evol.">
        <title>Comparative Genomics of a Bacterivorous Green Alga Reveals Evolutionary Causalities and Consequences of Phago-Mixotrophic Mode of Nutrition.</title>
        <authorList>
            <person name="Burns J.A."/>
            <person name="Paasch A."/>
            <person name="Narechania A."/>
            <person name="Kim E."/>
        </authorList>
    </citation>
    <scope>NUCLEOTIDE SEQUENCE [LARGE SCALE GENOMIC DNA]</scope>
    <source>
        <strain evidence="1">PLY_AMNH</strain>
    </source>
</reference>
<comment type="caution">
    <text evidence="1">The sequence shown here is derived from an EMBL/GenBank/DDBJ whole genome shotgun (WGS) entry which is preliminary data.</text>
</comment>
<gene>
    <name evidence="2" type="ORF">CYMTET_4521</name>
    <name evidence="1" type="ORF">CYMTET_47248</name>
</gene>
<reference evidence="1" key="2">
    <citation type="submission" date="2023-06" db="EMBL/GenBank/DDBJ databases">
        <title>Long-read-based genome assembly of the green algal bacterivore Cymbomonas tetramitiformis.</title>
        <authorList>
            <person name="Gyaltshen Y."/>
            <person name="Rozenberg A."/>
            <person name="Paasch A."/>
            <person name="Burns J.A."/>
            <person name="Warring S."/>
            <person name="Larson R."/>
            <person name="Maurer-Alcala X."/>
            <person name="Dacks J."/>
            <person name="Kim E."/>
        </authorList>
    </citation>
    <scope>NUCLEOTIDE SEQUENCE</scope>
    <source>
        <strain evidence="1">PLY_AMNH</strain>
    </source>
</reference>
<accession>A0AAE0BUL9</accession>
<keyword evidence="3" id="KW-1185">Reference proteome</keyword>
<dbReference type="InterPro" id="IPR029071">
    <property type="entry name" value="Ubiquitin-like_domsf"/>
</dbReference>
<dbReference type="SUPFAM" id="SSF54236">
    <property type="entry name" value="Ubiquitin-like"/>
    <property type="match status" value="1"/>
</dbReference>
<protein>
    <submittedName>
        <fullName evidence="1">Uncharacterized protein</fullName>
    </submittedName>
</protein>
<dbReference type="Gene3D" id="3.10.20.90">
    <property type="entry name" value="Phosphatidylinositol 3-kinase Catalytic Subunit, Chain A, domain 1"/>
    <property type="match status" value="1"/>
</dbReference>
<proteinExistence type="predicted"/>
<evidence type="ECO:0000313" key="2">
    <source>
        <dbReference type="EMBL" id="KAK3287967.1"/>
    </source>
</evidence>
<name>A0AAE0BUL9_9CHLO</name>
<dbReference type="EMBL" id="LGRX02000644">
    <property type="protein sequence ID" value="KAK3287967.1"/>
    <property type="molecule type" value="Genomic_DNA"/>
</dbReference>
<dbReference type="AlphaFoldDB" id="A0AAE0BUL9"/>
<evidence type="ECO:0000313" key="1">
    <source>
        <dbReference type="EMBL" id="KAK3243106.1"/>
    </source>
</evidence>
<dbReference type="EMBL" id="LGRX02033085">
    <property type="protein sequence ID" value="KAK3243106.1"/>
    <property type="molecule type" value="Genomic_DNA"/>
</dbReference>